<protein>
    <submittedName>
        <fullName evidence="2">Uncharacterized protein</fullName>
    </submittedName>
</protein>
<sequence length="493" mass="53971">MVDRVRVLICLPIIEHESVSDGFNNSGCVHSEDNSAYLKEVSVLPSVRTRRHPIRFFRVLSPSFSTPRILVNNRGEGYHPASESCPDVLVFRRSSRIPPDARRPPLRQRPPIPLTAHSARACSSLGWSEAPGSVQSRPAPSCLDICGTRDVARAQRMLLDKMNCRLCDLMSHGLHHSPVAPPTPTPTPTPRSESPASVSSSVSSVPLGDFGIGSLSAAGSLLHLRELLINASLYSAEIEMSKNVHRPYPTRINHVFLARQVCGHSSSREPVLKCTLDNDVNERSLDHASRRCDVESHSAARRCRSSASSSFSRVVVVGVGRCSVPCCHVYIVSSSSPVAQWIESIGEVGRNLETLNACNSLFTKLREPQLSGEFRISLRDPNRANQISVQYNKNFSKNYFSAGNASACRDSEENSPGATFHVNCEYDIFVTILAPETEEKYDIDSNAFPVDALGQKVGNATNGITFGSYVIDNVNGGNVILAIARESELHIYH</sequence>
<gene>
    <name evidence="2" type="ORF">BEMITA_LOCUS6276</name>
</gene>
<evidence type="ECO:0000256" key="1">
    <source>
        <dbReference type="SAM" id="MobiDB-lite"/>
    </source>
</evidence>
<evidence type="ECO:0000313" key="3">
    <source>
        <dbReference type="Proteomes" id="UP001152759"/>
    </source>
</evidence>
<evidence type="ECO:0000313" key="2">
    <source>
        <dbReference type="EMBL" id="CAH0387237.1"/>
    </source>
</evidence>
<proteinExistence type="predicted"/>
<reference evidence="2" key="1">
    <citation type="submission" date="2021-12" db="EMBL/GenBank/DDBJ databases">
        <authorList>
            <person name="King R."/>
        </authorList>
    </citation>
    <scope>NUCLEOTIDE SEQUENCE</scope>
</reference>
<feature type="compositionally biased region" description="Low complexity" evidence="1">
    <location>
        <begin position="190"/>
        <end position="201"/>
    </location>
</feature>
<feature type="region of interest" description="Disordered" evidence="1">
    <location>
        <begin position="175"/>
        <end position="201"/>
    </location>
</feature>
<accession>A0A9P0A7E7</accession>
<feature type="compositionally biased region" description="Pro residues" evidence="1">
    <location>
        <begin position="179"/>
        <end position="189"/>
    </location>
</feature>
<name>A0A9P0A7E7_BEMTA</name>
<keyword evidence="3" id="KW-1185">Reference proteome</keyword>
<organism evidence="2 3">
    <name type="scientific">Bemisia tabaci</name>
    <name type="common">Sweetpotato whitefly</name>
    <name type="synonym">Aleurodes tabaci</name>
    <dbReference type="NCBI Taxonomy" id="7038"/>
    <lineage>
        <taxon>Eukaryota</taxon>
        <taxon>Metazoa</taxon>
        <taxon>Ecdysozoa</taxon>
        <taxon>Arthropoda</taxon>
        <taxon>Hexapoda</taxon>
        <taxon>Insecta</taxon>
        <taxon>Pterygota</taxon>
        <taxon>Neoptera</taxon>
        <taxon>Paraneoptera</taxon>
        <taxon>Hemiptera</taxon>
        <taxon>Sternorrhyncha</taxon>
        <taxon>Aleyrodoidea</taxon>
        <taxon>Aleyrodidae</taxon>
        <taxon>Aleyrodinae</taxon>
        <taxon>Bemisia</taxon>
    </lineage>
</organism>
<dbReference type="EMBL" id="OU963864">
    <property type="protein sequence ID" value="CAH0387237.1"/>
    <property type="molecule type" value="Genomic_DNA"/>
</dbReference>
<dbReference type="AlphaFoldDB" id="A0A9P0A7E7"/>
<dbReference type="Proteomes" id="UP001152759">
    <property type="component" value="Chromosome 3"/>
</dbReference>